<keyword evidence="5" id="KW-1185">Reference proteome</keyword>
<comment type="caution">
    <text evidence="4">The sequence shown here is derived from an EMBL/GenBank/DDBJ whole genome shotgun (WGS) entry which is preliminary data.</text>
</comment>
<dbReference type="SUPFAM" id="SSF54695">
    <property type="entry name" value="POZ domain"/>
    <property type="match status" value="1"/>
</dbReference>
<dbReference type="Gene3D" id="3.30.710.10">
    <property type="entry name" value="Potassium Channel Kv1.1, Chain A"/>
    <property type="match status" value="1"/>
</dbReference>
<dbReference type="EMBL" id="JAXIOK010000024">
    <property type="protein sequence ID" value="KAK4741215.1"/>
    <property type="molecule type" value="Genomic_DNA"/>
</dbReference>
<evidence type="ECO:0000259" key="3">
    <source>
        <dbReference type="Pfam" id="PF02214"/>
    </source>
</evidence>
<evidence type="ECO:0000256" key="1">
    <source>
        <dbReference type="ARBA" id="ARBA00004906"/>
    </source>
</evidence>
<dbReference type="GO" id="GO:0051260">
    <property type="term" value="P:protein homooligomerization"/>
    <property type="evidence" value="ECO:0007669"/>
    <property type="project" value="InterPro"/>
</dbReference>
<comment type="pathway">
    <text evidence="1">Protein modification; protein ubiquitination.</text>
</comment>
<dbReference type="InterPro" id="IPR011333">
    <property type="entry name" value="SKP1/BTB/POZ_sf"/>
</dbReference>
<dbReference type="AlphaFoldDB" id="A0AAN7GA06"/>
<protein>
    <recommendedName>
        <fullName evidence="3">Potassium channel tetramerisation-type BTB domain-containing protein</fullName>
    </recommendedName>
</protein>
<dbReference type="CDD" id="cd18316">
    <property type="entry name" value="BTB_POZ_KCTD-like"/>
    <property type="match status" value="1"/>
</dbReference>
<evidence type="ECO:0000313" key="5">
    <source>
        <dbReference type="Proteomes" id="UP001345219"/>
    </source>
</evidence>
<dbReference type="PANTHER" id="PTHR11145">
    <property type="entry name" value="BTB/POZ DOMAIN-CONTAINING ADAPTER FOR CUL3-MEDIATED RHOA DEGRADATION PROTEIN FAMILY MEMBER"/>
    <property type="match status" value="1"/>
</dbReference>
<organism evidence="4 5">
    <name type="scientific">Trapa incisa</name>
    <dbReference type="NCBI Taxonomy" id="236973"/>
    <lineage>
        <taxon>Eukaryota</taxon>
        <taxon>Viridiplantae</taxon>
        <taxon>Streptophyta</taxon>
        <taxon>Embryophyta</taxon>
        <taxon>Tracheophyta</taxon>
        <taxon>Spermatophyta</taxon>
        <taxon>Magnoliopsida</taxon>
        <taxon>eudicotyledons</taxon>
        <taxon>Gunneridae</taxon>
        <taxon>Pentapetalae</taxon>
        <taxon>rosids</taxon>
        <taxon>malvids</taxon>
        <taxon>Myrtales</taxon>
        <taxon>Lythraceae</taxon>
        <taxon>Trapa</taxon>
    </lineage>
</organism>
<feature type="domain" description="Potassium channel tetramerisation-type BTB" evidence="3">
    <location>
        <begin position="27"/>
        <end position="93"/>
    </location>
</feature>
<dbReference type="InterPro" id="IPR045068">
    <property type="entry name" value="BACURD1-3"/>
</dbReference>
<name>A0AAN7GA06_9MYRT</name>
<evidence type="ECO:0000313" key="4">
    <source>
        <dbReference type="EMBL" id="KAK4741215.1"/>
    </source>
</evidence>
<sequence>MAPPFYCSSVHAPDGSTHSNLQSTNLVAVDVGGRIFQTTRQTLSLAGPKVILSEMASVPPAPSREPSARFIDRDPELFSVVLSLLRTGGLPSKAKAFDLILRRRAPADELPLESISVGELHPRKVIGPGAERPKFAFSNRGHSRRIPPRPSGHQDLRTWAEEESPGFRWEQDVLCKEESAVH</sequence>
<evidence type="ECO:0000256" key="2">
    <source>
        <dbReference type="SAM" id="MobiDB-lite"/>
    </source>
</evidence>
<accession>A0AAN7GA06</accession>
<gene>
    <name evidence="4" type="ORF">SAY87_024803</name>
</gene>
<dbReference type="InterPro" id="IPR003131">
    <property type="entry name" value="T1-type_BTB"/>
</dbReference>
<reference evidence="4 5" key="1">
    <citation type="journal article" date="2023" name="Hortic Res">
        <title>Pangenome of water caltrop reveals structural variations and asymmetric subgenome divergence after allopolyploidization.</title>
        <authorList>
            <person name="Zhang X."/>
            <person name="Chen Y."/>
            <person name="Wang L."/>
            <person name="Yuan Y."/>
            <person name="Fang M."/>
            <person name="Shi L."/>
            <person name="Lu R."/>
            <person name="Comes H.P."/>
            <person name="Ma Y."/>
            <person name="Chen Y."/>
            <person name="Huang G."/>
            <person name="Zhou Y."/>
            <person name="Zheng Z."/>
            <person name="Qiu Y."/>
        </authorList>
    </citation>
    <scope>NUCLEOTIDE SEQUENCE [LARGE SCALE GENOMIC DNA]</scope>
    <source>
        <tissue evidence="4">Roots</tissue>
    </source>
</reference>
<proteinExistence type="predicted"/>
<feature type="region of interest" description="Disordered" evidence="2">
    <location>
        <begin position="131"/>
        <end position="165"/>
    </location>
</feature>
<dbReference type="PANTHER" id="PTHR11145:SF23">
    <property type="entry name" value="PROTEIN BINDING PROTEIN"/>
    <property type="match status" value="1"/>
</dbReference>
<dbReference type="Proteomes" id="UP001345219">
    <property type="component" value="Chromosome 19"/>
</dbReference>
<dbReference type="Pfam" id="PF02214">
    <property type="entry name" value="BTB_2"/>
    <property type="match status" value="1"/>
</dbReference>